<comment type="caution">
    <text evidence="1">The sequence shown here is derived from an EMBL/GenBank/DDBJ whole genome shotgun (WGS) entry which is preliminary data.</text>
</comment>
<dbReference type="Proteomes" id="UP000324800">
    <property type="component" value="Unassembled WGS sequence"/>
</dbReference>
<sequence>MKSEQEIKEAAKAIISFTDSYTKNKQGKQNEQQKSDYMPSLTEISSTLEYLRNQIQDDNTRKSVIRIPKLLQSFSALSLYKICCHLSEDIDQQRLEVRHISRDCLSQIQVNGDIKDQTKIVRKGYGRVICISFCTAGGQGEEQDEEISEGLYNIYWFLSELRKGRNKTSKLLTLLVRRTLEQIEEEGANEEIDAQMNNNGYDGDIIDYANDTKTETLNRFIHRRRR</sequence>
<reference evidence="1 2" key="1">
    <citation type="submission" date="2019-03" db="EMBL/GenBank/DDBJ databases">
        <title>Single cell metagenomics reveals metabolic interactions within the superorganism composed of flagellate Streblomastix strix and complex community of Bacteroidetes bacteria on its surface.</title>
        <authorList>
            <person name="Treitli S.C."/>
            <person name="Kolisko M."/>
            <person name="Husnik F."/>
            <person name="Keeling P."/>
            <person name="Hampl V."/>
        </authorList>
    </citation>
    <scope>NUCLEOTIDE SEQUENCE [LARGE SCALE GENOMIC DNA]</scope>
    <source>
        <strain evidence="1">ST1C</strain>
    </source>
</reference>
<accession>A0A5J4U025</accession>
<name>A0A5J4U025_9EUKA</name>
<evidence type="ECO:0000313" key="2">
    <source>
        <dbReference type="Proteomes" id="UP000324800"/>
    </source>
</evidence>
<dbReference type="EMBL" id="SNRW01022495">
    <property type="protein sequence ID" value="KAA6363774.1"/>
    <property type="molecule type" value="Genomic_DNA"/>
</dbReference>
<dbReference type="AlphaFoldDB" id="A0A5J4U025"/>
<evidence type="ECO:0000313" key="1">
    <source>
        <dbReference type="EMBL" id="KAA6363774.1"/>
    </source>
</evidence>
<protein>
    <submittedName>
        <fullName evidence="1">Uncharacterized protein</fullName>
    </submittedName>
</protein>
<proteinExistence type="predicted"/>
<gene>
    <name evidence="1" type="ORF">EZS28_040699</name>
</gene>
<organism evidence="1 2">
    <name type="scientific">Streblomastix strix</name>
    <dbReference type="NCBI Taxonomy" id="222440"/>
    <lineage>
        <taxon>Eukaryota</taxon>
        <taxon>Metamonada</taxon>
        <taxon>Preaxostyla</taxon>
        <taxon>Oxymonadida</taxon>
        <taxon>Streblomastigidae</taxon>
        <taxon>Streblomastix</taxon>
    </lineage>
</organism>